<feature type="chain" id="PRO_5046292566" evidence="1">
    <location>
        <begin position="24"/>
        <end position="124"/>
    </location>
</feature>
<evidence type="ECO:0000256" key="1">
    <source>
        <dbReference type="SAM" id="SignalP"/>
    </source>
</evidence>
<dbReference type="Pfam" id="PF07007">
    <property type="entry name" value="LprI"/>
    <property type="match status" value="1"/>
</dbReference>
<evidence type="ECO:0000313" key="3">
    <source>
        <dbReference type="EMBL" id="WQH02578.1"/>
    </source>
</evidence>
<evidence type="ECO:0000313" key="4">
    <source>
        <dbReference type="Proteomes" id="UP001326110"/>
    </source>
</evidence>
<accession>A0ABZ0XS82</accession>
<organism evidence="3 4">
    <name type="scientific">Duganella zoogloeoides</name>
    <dbReference type="NCBI Taxonomy" id="75659"/>
    <lineage>
        <taxon>Bacteria</taxon>
        <taxon>Pseudomonadati</taxon>
        <taxon>Pseudomonadota</taxon>
        <taxon>Betaproteobacteria</taxon>
        <taxon>Burkholderiales</taxon>
        <taxon>Oxalobacteraceae</taxon>
        <taxon>Telluria group</taxon>
        <taxon>Duganella</taxon>
    </lineage>
</organism>
<reference evidence="3 4" key="1">
    <citation type="submission" date="2023-11" db="EMBL/GenBank/DDBJ databases">
        <title>MicrobeMod: A computational toolkit for identifying prokaryotic methylation and restriction-modification with nanopore sequencing.</title>
        <authorList>
            <person name="Crits-Christoph A."/>
            <person name="Kang S.C."/>
            <person name="Lee H."/>
            <person name="Ostrov N."/>
        </authorList>
    </citation>
    <scope>NUCLEOTIDE SEQUENCE [LARGE SCALE GENOMIC DNA]</scope>
    <source>
        <strain evidence="3 4">ATCC 25935</strain>
    </source>
</reference>
<dbReference type="GeneID" id="43166496"/>
<dbReference type="PANTHER" id="PTHR39176">
    <property type="entry name" value="PERIPLASMIC PROTEIN-RELATED"/>
    <property type="match status" value="1"/>
</dbReference>
<feature type="domain" description="Lysozyme inhibitor LprI-like N-terminal" evidence="2">
    <location>
        <begin position="26"/>
        <end position="117"/>
    </location>
</feature>
<protein>
    <submittedName>
        <fullName evidence="3">Lysozyme inhibitor LprI family protein</fullName>
    </submittedName>
</protein>
<dbReference type="PANTHER" id="PTHR39176:SF1">
    <property type="entry name" value="PERIPLASMIC PROTEIN"/>
    <property type="match status" value="1"/>
</dbReference>
<dbReference type="EMBL" id="CP140152">
    <property type="protein sequence ID" value="WQH02578.1"/>
    <property type="molecule type" value="Genomic_DNA"/>
</dbReference>
<keyword evidence="4" id="KW-1185">Reference proteome</keyword>
<dbReference type="Proteomes" id="UP001326110">
    <property type="component" value="Chromosome"/>
</dbReference>
<proteinExistence type="predicted"/>
<name>A0ABZ0XS82_9BURK</name>
<feature type="signal peptide" evidence="1">
    <location>
        <begin position="1"/>
        <end position="23"/>
    </location>
</feature>
<dbReference type="Gene3D" id="1.20.1270.180">
    <property type="match status" value="1"/>
</dbReference>
<dbReference type="InterPro" id="IPR009739">
    <property type="entry name" value="LprI-like_N"/>
</dbReference>
<evidence type="ECO:0000259" key="2">
    <source>
        <dbReference type="Pfam" id="PF07007"/>
    </source>
</evidence>
<gene>
    <name evidence="3" type="ORF">SR858_16000</name>
</gene>
<sequence>MPKPLFTLVLTMALGLGGASAQALDCANAVSTPDMNECAARTQKAAEANLNATYQRVLKTVTERKVRTQFVAAQRLWIKYREADCNTVQALYGTGTIRTVMYLGCLQNRAETRAKELEMLQGDR</sequence>
<keyword evidence="1" id="KW-0732">Signal</keyword>
<dbReference type="RefSeq" id="WP_051120250.1">
    <property type="nucleotide sequence ID" value="NZ_CP140152.1"/>
</dbReference>